<dbReference type="InterPro" id="IPR017871">
    <property type="entry name" value="ABC_transporter-like_CS"/>
</dbReference>
<evidence type="ECO:0000313" key="7">
    <source>
        <dbReference type="EMBL" id="MDQ7249635.1"/>
    </source>
</evidence>
<dbReference type="Pfam" id="PF00005">
    <property type="entry name" value="ABC_tran"/>
    <property type="match status" value="2"/>
</dbReference>
<keyword evidence="5 7" id="KW-0067">ATP-binding</keyword>
<dbReference type="InterPro" id="IPR003593">
    <property type="entry name" value="AAA+_ATPase"/>
</dbReference>
<dbReference type="InterPro" id="IPR027417">
    <property type="entry name" value="P-loop_NTPase"/>
</dbReference>
<dbReference type="Proteomes" id="UP001230156">
    <property type="component" value="Unassembled WGS sequence"/>
</dbReference>
<dbReference type="Gene3D" id="3.40.50.300">
    <property type="entry name" value="P-loop containing nucleotide triphosphate hydrolases"/>
    <property type="match status" value="2"/>
</dbReference>
<feature type="domain" description="ABC transporter" evidence="6">
    <location>
        <begin position="264"/>
        <end position="505"/>
    </location>
</feature>
<keyword evidence="4" id="KW-0547">Nucleotide-binding</keyword>
<comment type="caution">
    <text evidence="7">The sequence shown here is derived from an EMBL/GenBank/DDBJ whole genome shotgun (WGS) entry which is preliminary data.</text>
</comment>
<evidence type="ECO:0000256" key="3">
    <source>
        <dbReference type="ARBA" id="ARBA00022448"/>
    </source>
</evidence>
<keyword evidence="8" id="KW-1185">Reference proteome</keyword>
<dbReference type="CDD" id="cd03257">
    <property type="entry name" value="ABC_NikE_OppD_transporters"/>
    <property type="match status" value="2"/>
</dbReference>
<protein>
    <submittedName>
        <fullName evidence="7">ABC transporter ATP-binding protein</fullName>
    </submittedName>
</protein>
<dbReference type="PANTHER" id="PTHR43776">
    <property type="entry name" value="TRANSPORT ATP-BINDING PROTEIN"/>
    <property type="match status" value="1"/>
</dbReference>
<evidence type="ECO:0000259" key="6">
    <source>
        <dbReference type="PROSITE" id="PS50893"/>
    </source>
</evidence>
<dbReference type="NCBIfam" id="NF007739">
    <property type="entry name" value="PRK10419.1"/>
    <property type="match status" value="2"/>
</dbReference>
<dbReference type="SMART" id="SM00382">
    <property type="entry name" value="AAA"/>
    <property type="match status" value="2"/>
</dbReference>
<accession>A0ABU0YPI3</accession>
<dbReference type="EMBL" id="JAUYVI010000005">
    <property type="protein sequence ID" value="MDQ7249635.1"/>
    <property type="molecule type" value="Genomic_DNA"/>
</dbReference>
<dbReference type="InterPro" id="IPR013563">
    <property type="entry name" value="Oligopep_ABC_C"/>
</dbReference>
<evidence type="ECO:0000256" key="2">
    <source>
        <dbReference type="ARBA" id="ARBA00005417"/>
    </source>
</evidence>
<keyword evidence="3" id="KW-0813">Transport</keyword>
<comment type="similarity">
    <text evidence="2">Belongs to the ABC transporter superfamily.</text>
</comment>
<dbReference type="GO" id="GO:0005524">
    <property type="term" value="F:ATP binding"/>
    <property type="evidence" value="ECO:0007669"/>
    <property type="project" value="UniProtKB-KW"/>
</dbReference>
<dbReference type="PROSITE" id="PS50893">
    <property type="entry name" value="ABC_TRANSPORTER_2"/>
    <property type="match status" value="2"/>
</dbReference>
<dbReference type="InterPro" id="IPR003439">
    <property type="entry name" value="ABC_transporter-like_ATP-bd"/>
</dbReference>
<evidence type="ECO:0000256" key="5">
    <source>
        <dbReference type="ARBA" id="ARBA00022840"/>
    </source>
</evidence>
<dbReference type="InterPro" id="IPR050319">
    <property type="entry name" value="ABC_transp_ATP-bind"/>
</dbReference>
<evidence type="ECO:0000256" key="1">
    <source>
        <dbReference type="ARBA" id="ARBA00004417"/>
    </source>
</evidence>
<name>A0ABU0YPI3_9PROT</name>
<reference evidence="8" key="1">
    <citation type="submission" date="2023-08" db="EMBL/GenBank/DDBJ databases">
        <title>Rhodospirillaceae gen. nov., a novel taxon isolated from the Yangtze River Yuezi River estuary sludge.</title>
        <authorList>
            <person name="Ruan L."/>
        </authorList>
    </citation>
    <scope>NUCLEOTIDE SEQUENCE [LARGE SCALE GENOMIC DNA]</scope>
    <source>
        <strain evidence="8">R-7</strain>
    </source>
</reference>
<dbReference type="SUPFAM" id="SSF52540">
    <property type="entry name" value="P-loop containing nucleoside triphosphate hydrolases"/>
    <property type="match status" value="2"/>
</dbReference>
<evidence type="ECO:0000256" key="4">
    <source>
        <dbReference type="ARBA" id="ARBA00022741"/>
    </source>
</evidence>
<organism evidence="7 8">
    <name type="scientific">Dongia sedimenti</name>
    <dbReference type="NCBI Taxonomy" id="3064282"/>
    <lineage>
        <taxon>Bacteria</taxon>
        <taxon>Pseudomonadati</taxon>
        <taxon>Pseudomonadota</taxon>
        <taxon>Alphaproteobacteria</taxon>
        <taxon>Rhodospirillales</taxon>
        <taxon>Dongiaceae</taxon>
        <taxon>Dongia</taxon>
    </lineage>
</organism>
<sequence length="544" mass="58000">MTARLAIEALRVVARGPDGTARPILLDVDLTIQPGEVLAAVGPSGSGKSTLGLAALGYARPGCRITAGAVRLDGQDILALPRSDLRQLRGKAITYVPQSPAAAFNPALAIDPQVTERMGREAGIADAHALYARFGLPEPDRIGRRYPHQLSGGQLQRLAAAMAFMGNPRLIVFDEPTTSLDVTTQIGVLRTFRDRLRETGVAALYISHDLAVVAQLADRIAVLEAGRVIDEGEAGAILARVLRPARLVSAPPPSPTTPAAAPLIELRGLSAAYRAASRPALVDLTLSVGAGEVVGLIGESGSGKSTLARVIAGLMTPSAGSIHFDGAPLATTVRARSAEHRRRIQIVFQSADLALNPRHRVRELLGRPLTLYHRLRGTARDRRVRELLDLVELPSGFVDREPHTLSGGQKQRVNLARALAATPALILCDEVTSALDAAVRDSMIALLLRLKRELGLSYLFISHDLSTVAGFADRVAVLHQGRIVEQGAAATILEAPTHPYTRDLVAAIPQPHRGWLDEVTRPAASRLLSGPATIQSWRPVEENA</sequence>
<evidence type="ECO:0000313" key="8">
    <source>
        <dbReference type="Proteomes" id="UP001230156"/>
    </source>
</evidence>
<comment type="subcellular location">
    <subcellularLocation>
        <location evidence="1">Cell inner membrane</location>
        <topology evidence="1">Peripheral membrane protein</topology>
    </subcellularLocation>
</comment>
<dbReference type="PANTHER" id="PTHR43776:SF7">
    <property type="entry name" value="D,D-DIPEPTIDE TRANSPORT ATP-BINDING PROTEIN DDPF-RELATED"/>
    <property type="match status" value="1"/>
</dbReference>
<feature type="domain" description="ABC transporter" evidence="6">
    <location>
        <begin position="7"/>
        <end position="250"/>
    </location>
</feature>
<proteinExistence type="inferred from homology"/>
<dbReference type="PROSITE" id="PS00211">
    <property type="entry name" value="ABC_TRANSPORTER_1"/>
    <property type="match status" value="1"/>
</dbReference>
<gene>
    <name evidence="7" type="ORF">Q8A70_18245</name>
</gene>
<dbReference type="RefSeq" id="WP_379957801.1">
    <property type="nucleotide sequence ID" value="NZ_JAUYVI010000005.1"/>
</dbReference>
<dbReference type="Pfam" id="PF08352">
    <property type="entry name" value="oligo_HPY"/>
    <property type="match status" value="1"/>
</dbReference>